<evidence type="ECO:0000256" key="6">
    <source>
        <dbReference type="RuleBase" id="RU363041"/>
    </source>
</evidence>
<dbReference type="Proteomes" id="UP001597181">
    <property type="component" value="Unassembled WGS sequence"/>
</dbReference>
<keyword evidence="6" id="KW-1003">Cell membrane</keyword>
<comment type="subcellular location">
    <subcellularLocation>
        <location evidence="6">Cell membrane</location>
        <topology evidence="6">Multi-pass membrane protein</topology>
    </subcellularLocation>
    <subcellularLocation>
        <location evidence="1">Membrane</location>
        <topology evidence="1">Multi-pass membrane protein</topology>
    </subcellularLocation>
</comment>
<reference evidence="8" key="1">
    <citation type="journal article" date="2019" name="Int. J. Syst. Evol. Microbiol.">
        <title>The Global Catalogue of Microorganisms (GCM) 10K type strain sequencing project: providing services to taxonomists for standard genome sequencing and annotation.</title>
        <authorList>
            <consortium name="The Broad Institute Genomics Platform"/>
            <consortium name="The Broad Institute Genome Sequencing Center for Infectious Disease"/>
            <person name="Wu L."/>
            <person name="Ma J."/>
        </authorList>
    </citation>
    <scope>NUCLEOTIDE SEQUENCE [LARGE SCALE GENOMIC DNA]</scope>
    <source>
        <strain evidence="8">CCUG 50213</strain>
    </source>
</reference>
<feature type="transmembrane region" description="Helical" evidence="6">
    <location>
        <begin position="246"/>
        <end position="266"/>
    </location>
</feature>
<comment type="similarity">
    <text evidence="2 6">Belongs to the 4-toluene sulfonate uptake permease (TSUP) (TC 2.A.102) family.</text>
</comment>
<evidence type="ECO:0000313" key="7">
    <source>
        <dbReference type="EMBL" id="MFD1201581.1"/>
    </source>
</evidence>
<feature type="transmembrane region" description="Helical" evidence="6">
    <location>
        <begin position="208"/>
        <end position="234"/>
    </location>
</feature>
<protein>
    <recommendedName>
        <fullName evidence="6">Probable membrane transporter protein</fullName>
    </recommendedName>
</protein>
<dbReference type="InterPro" id="IPR002781">
    <property type="entry name" value="TM_pro_TauE-like"/>
</dbReference>
<keyword evidence="3 6" id="KW-0812">Transmembrane</keyword>
<dbReference type="PANTHER" id="PTHR43701:SF2">
    <property type="entry name" value="MEMBRANE TRANSPORTER PROTEIN YJNA-RELATED"/>
    <property type="match status" value="1"/>
</dbReference>
<feature type="transmembrane region" description="Helical" evidence="6">
    <location>
        <begin position="31"/>
        <end position="59"/>
    </location>
</feature>
<proteinExistence type="inferred from homology"/>
<dbReference type="InterPro" id="IPR051598">
    <property type="entry name" value="TSUP/Inactive_protease-like"/>
</dbReference>
<dbReference type="PANTHER" id="PTHR43701">
    <property type="entry name" value="MEMBRANE TRANSPORTER PROTEIN MJ0441-RELATED"/>
    <property type="match status" value="1"/>
</dbReference>
<evidence type="ECO:0000256" key="4">
    <source>
        <dbReference type="ARBA" id="ARBA00022989"/>
    </source>
</evidence>
<keyword evidence="4 6" id="KW-1133">Transmembrane helix</keyword>
<dbReference type="EMBL" id="JBHTLY010000002">
    <property type="protein sequence ID" value="MFD1201581.1"/>
    <property type="molecule type" value="Genomic_DNA"/>
</dbReference>
<name>A0ABW3TLJ1_9MICO</name>
<evidence type="ECO:0000313" key="8">
    <source>
        <dbReference type="Proteomes" id="UP001597181"/>
    </source>
</evidence>
<gene>
    <name evidence="7" type="ORF">ACFQ3U_06715</name>
</gene>
<feature type="transmembrane region" description="Helical" evidence="6">
    <location>
        <begin position="181"/>
        <end position="202"/>
    </location>
</feature>
<evidence type="ECO:0000256" key="1">
    <source>
        <dbReference type="ARBA" id="ARBA00004141"/>
    </source>
</evidence>
<dbReference type="Pfam" id="PF01925">
    <property type="entry name" value="TauE"/>
    <property type="match status" value="1"/>
</dbReference>
<accession>A0ABW3TLJ1</accession>
<feature type="transmembrane region" description="Helical" evidence="6">
    <location>
        <begin position="80"/>
        <end position="113"/>
    </location>
</feature>
<comment type="caution">
    <text evidence="7">The sequence shown here is derived from an EMBL/GenBank/DDBJ whole genome shotgun (WGS) entry which is preliminary data.</text>
</comment>
<evidence type="ECO:0000256" key="3">
    <source>
        <dbReference type="ARBA" id="ARBA00022692"/>
    </source>
</evidence>
<evidence type="ECO:0000256" key="5">
    <source>
        <dbReference type="ARBA" id="ARBA00023136"/>
    </source>
</evidence>
<sequence>MSIILLLVIGVFTGATTVLFGFGGGFVTVPVILWLGAQAGAGGAVTAVATSAVVMAVNAAVATAATPRRVLTELRGTRSLFIFLALGGALGALAAAAAPGALIAWGFVGYLAVTILDALVRPGFLRPAGAGGRRAGRERFAIHPALGTPIGALASFLGVGGSVMTVPLMRRAGHSMMTAAALANPLTLAVAVPAFAVFLLTSHAPAQAGIWAVGAVDLGAALALLAGSVPVVVLWRRRPPRLPDRLHAWGYIALLLAVLCVVVAQLG</sequence>
<dbReference type="RefSeq" id="WP_343957954.1">
    <property type="nucleotide sequence ID" value="NZ_BAAAKZ010000002.1"/>
</dbReference>
<evidence type="ECO:0000256" key="2">
    <source>
        <dbReference type="ARBA" id="ARBA00009142"/>
    </source>
</evidence>
<feature type="transmembrane region" description="Helical" evidence="6">
    <location>
        <begin position="150"/>
        <end position="169"/>
    </location>
</feature>
<keyword evidence="5 6" id="KW-0472">Membrane</keyword>
<organism evidence="7 8">
    <name type="scientific">Leucobacter albus</name>
    <dbReference type="NCBI Taxonomy" id="272210"/>
    <lineage>
        <taxon>Bacteria</taxon>
        <taxon>Bacillati</taxon>
        <taxon>Actinomycetota</taxon>
        <taxon>Actinomycetes</taxon>
        <taxon>Micrococcales</taxon>
        <taxon>Microbacteriaceae</taxon>
        <taxon>Leucobacter</taxon>
    </lineage>
</organism>
<keyword evidence="8" id="KW-1185">Reference proteome</keyword>